<protein>
    <submittedName>
        <fullName evidence="1">Uncharacterized protein</fullName>
    </submittedName>
</protein>
<evidence type="ECO:0000313" key="1">
    <source>
        <dbReference type="EMBL" id="OGH89858.1"/>
    </source>
</evidence>
<sequence length="115" mass="11919">MAVGDDHGLVLGVIEEQAARLLAVLVVGRAAIQHVQDADALVVHGGGQDLFVVVLAADDGRLVAELVQLIDDVVDAGLGLGCHDDAAHGVVGNGDLLHVEVSCHTTSIRFVTHYL</sequence>
<name>A0A1F6P172_9BACT</name>
<gene>
    <name evidence="1" type="ORF">A2537_01335</name>
</gene>
<organism evidence="1 2">
    <name type="scientific">Candidatus Magasanikbacteria bacterium RIFOXYD2_FULL_36_9</name>
    <dbReference type="NCBI Taxonomy" id="1798707"/>
    <lineage>
        <taxon>Bacteria</taxon>
        <taxon>Candidatus Magasanikiibacteriota</taxon>
    </lineage>
</organism>
<comment type="caution">
    <text evidence="1">The sequence shown here is derived from an EMBL/GenBank/DDBJ whole genome shotgun (WGS) entry which is preliminary data.</text>
</comment>
<accession>A0A1F6P172</accession>
<proteinExistence type="predicted"/>
<dbReference type="EMBL" id="MFRC01000021">
    <property type="protein sequence ID" value="OGH89858.1"/>
    <property type="molecule type" value="Genomic_DNA"/>
</dbReference>
<dbReference type="Proteomes" id="UP000178490">
    <property type="component" value="Unassembled WGS sequence"/>
</dbReference>
<reference evidence="1 2" key="1">
    <citation type="journal article" date="2016" name="Nat. Commun.">
        <title>Thousands of microbial genomes shed light on interconnected biogeochemical processes in an aquifer system.</title>
        <authorList>
            <person name="Anantharaman K."/>
            <person name="Brown C.T."/>
            <person name="Hug L.A."/>
            <person name="Sharon I."/>
            <person name="Castelle C.J."/>
            <person name="Probst A.J."/>
            <person name="Thomas B.C."/>
            <person name="Singh A."/>
            <person name="Wilkins M.J."/>
            <person name="Karaoz U."/>
            <person name="Brodie E.L."/>
            <person name="Williams K.H."/>
            <person name="Hubbard S.S."/>
            <person name="Banfield J.F."/>
        </authorList>
    </citation>
    <scope>NUCLEOTIDE SEQUENCE [LARGE SCALE GENOMIC DNA]</scope>
</reference>
<evidence type="ECO:0000313" key="2">
    <source>
        <dbReference type="Proteomes" id="UP000178490"/>
    </source>
</evidence>
<dbReference type="AlphaFoldDB" id="A0A1F6P172"/>